<keyword evidence="2" id="KW-0223">Dioxygenase</keyword>
<accession>A0ABW9IZY1</accession>
<feature type="non-terminal residue" evidence="2">
    <location>
        <position position="80"/>
    </location>
</feature>
<proteinExistence type="predicted"/>
<reference evidence="2 3" key="1">
    <citation type="submission" date="2024-12" db="EMBL/GenBank/DDBJ databases">
        <title>Forecasting of Potato common scab and diversities of Pathogenic streptomyces spp. in china.</title>
        <authorList>
            <person name="Handique U."/>
            <person name="Wu J."/>
        </authorList>
    </citation>
    <scope>NUCLEOTIDE SEQUENCE [LARGE SCALE GENOMIC DNA]</scope>
    <source>
        <strain evidence="2 3">ZRIMU1585</strain>
    </source>
</reference>
<keyword evidence="3" id="KW-1185">Reference proteome</keyword>
<dbReference type="RefSeq" id="WP_409098214.1">
    <property type="nucleotide sequence ID" value="NZ_JBJVNE010000686.1"/>
</dbReference>
<dbReference type="EMBL" id="JBJVNE010000686">
    <property type="protein sequence ID" value="MFM9653980.1"/>
    <property type="molecule type" value="Genomic_DNA"/>
</dbReference>
<evidence type="ECO:0000313" key="3">
    <source>
        <dbReference type="Proteomes" id="UP001631993"/>
    </source>
</evidence>
<dbReference type="PANTHER" id="PTHR33711">
    <property type="entry name" value="DIOXYGENASE, PUTATIVE (AFU_ORTHOLOGUE AFUA_2G02910)-RELATED"/>
    <property type="match status" value="1"/>
</dbReference>
<evidence type="ECO:0000259" key="1">
    <source>
        <dbReference type="Pfam" id="PF04444"/>
    </source>
</evidence>
<dbReference type="Pfam" id="PF04444">
    <property type="entry name" value="Dioxygenase_N"/>
    <property type="match status" value="1"/>
</dbReference>
<dbReference type="Gene3D" id="2.60.130.10">
    <property type="entry name" value="Aromatic compound dioxygenase"/>
    <property type="match status" value="1"/>
</dbReference>
<protein>
    <submittedName>
        <fullName evidence="2">Dioxygenase</fullName>
    </submittedName>
</protein>
<organism evidence="2 3">
    <name type="scientific">Streptomyces galilaeus</name>
    <dbReference type="NCBI Taxonomy" id="33899"/>
    <lineage>
        <taxon>Bacteria</taxon>
        <taxon>Bacillati</taxon>
        <taxon>Actinomycetota</taxon>
        <taxon>Actinomycetes</taxon>
        <taxon>Kitasatosporales</taxon>
        <taxon>Streptomycetaceae</taxon>
        <taxon>Streptomyces</taxon>
    </lineage>
</organism>
<feature type="domain" description="Catechol dioxygenase N-terminal" evidence="1">
    <location>
        <begin position="20"/>
        <end position="79"/>
    </location>
</feature>
<evidence type="ECO:0000313" key="2">
    <source>
        <dbReference type="EMBL" id="MFM9653980.1"/>
    </source>
</evidence>
<dbReference type="GO" id="GO:0051213">
    <property type="term" value="F:dioxygenase activity"/>
    <property type="evidence" value="ECO:0007669"/>
    <property type="project" value="UniProtKB-KW"/>
</dbReference>
<dbReference type="SUPFAM" id="SSF49482">
    <property type="entry name" value="Aromatic compound dioxygenase"/>
    <property type="match status" value="1"/>
</dbReference>
<gene>
    <name evidence="2" type="ORF">ACKI1S_49500</name>
</gene>
<dbReference type="Proteomes" id="UP001631993">
    <property type="component" value="Unassembled WGS sequence"/>
</dbReference>
<name>A0ABW9IZY1_STRGJ</name>
<dbReference type="PANTHER" id="PTHR33711:SF7">
    <property type="entry name" value="INTRADIOL RING-CLEAVAGE DIOXYGENASES DOMAIN-CONTAINING PROTEIN-RELATED"/>
    <property type="match status" value="1"/>
</dbReference>
<dbReference type="InterPro" id="IPR015889">
    <property type="entry name" value="Intradiol_dOase_core"/>
</dbReference>
<comment type="caution">
    <text evidence="2">The sequence shown here is derived from an EMBL/GenBank/DDBJ whole genome shotgun (WGS) entry which is preliminary data.</text>
</comment>
<dbReference type="InterPro" id="IPR007535">
    <property type="entry name" value="Catechol_dOase_N"/>
</dbReference>
<sequence>ISGQETVTAAVLEAMAATPDPRLRDVMAAIVRHLHALIREVRPTDEEFMAALGFLTEMGKTCTATHNEAVLFADVLGAST</sequence>
<feature type="non-terminal residue" evidence="2">
    <location>
        <position position="1"/>
    </location>
</feature>
<dbReference type="InterPro" id="IPR050770">
    <property type="entry name" value="Intradiol_RC_Dioxygenase"/>
</dbReference>
<keyword evidence="2" id="KW-0560">Oxidoreductase</keyword>